<dbReference type="PANTHER" id="PTHR10314">
    <property type="entry name" value="CYSTATHIONINE BETA-SYNTHASE"/>
    <property type="match status" value="1"/>
</dbReference>
<organism evidence="2 3">
    <name type="scientific">Rhizoctonia solani</name>
    <dbReference type="NCBI Taxonomy" id="456999"/>
    <lineage>
        <taxon>Eukaryota</taxon>
        <taxon>Fungi</taxon>
        <taxon>Dikarya</taxon>
        <taxon>Basidiomycota</taxon>
        <taxon>Agaricomycotina</taxon>
        <taxon>Agaricomycetes</taxon>
        <taxon>Cantharellales</taxon>
        <taxon>Ceratobasidiaceae</taxon>
        <taxon>Rhizoctonia</taxon>
    </lineage>
</organism>
<name>A0A8H3CID9_9AGAM</name>
<proteinExistence type="predicted"/>
<dbReference type="InterPro" id="IPR001926">
    <property type="entry name" value="TrpB-like_PALP"/>
</dbReference>
<dbReference type="SUPFAM" id="SSF52821">
    <property type="entry name" value="Rhodanese/Cell cycle control phosphatase"/>
    <property type="match status" value="1"/>
</dbReference>
<dbReference type="InterPro" id="IPR001763">
    <property type="entry name" value="Rhodanese-like_dom"/>
</dbReference>
<dbReference type="AlphaFoldDB" id="A0A8H3CID9"/>
<sequence length="559" mass="61696">MSRTIFLYKLDKIRLHETSSLHTLLSLRLSLPPLTTTTMNVFSGKTALLDFYNPDKNPPLPLVELPSHPFEDDNVKIYAKMLTLLPAGNVKSLPGGFKLPTYVTAFTSNNFCLALNMLMRASEAGQIDGSTERIVEYSSGNTVISLGIVSKIMGGPQVGAYISNKTSTQKMELLRFFGLDLTLFGGPAQVEPADVNGGIYAAIQDGMRPGWYNPGQYSSPQNSEAHVRWTGPQIHAQLPKINIFAAAVGTSGTMTGTGSYLKTVRPDMVNLGVFTAPGDRVPGPRPIDLVQTVDLPWQEVIDAAEHVLSKDSYRISLELCRQGLLVGPSSGLSLQGLYQYLEKAKRNGELDSLRADDGNVYCAFICCDQPYQYISDYFTKLEPSCFPPIHNTELLDKDLYPYGVDWILSPNDAFRMLYPAHGLQTPPTEPTDLDDEFKHVHEPLIHAHAVVFDLRSQSDFTRAHILGSKNVDIQCAGTENPFKDPKMLAELWETLRKMLNPLVKDLYDKSVLLVSYNEEIAYVGCSVLRKEGVKAFALGGGFEKWKEGGLDVGTPAARH</sequence>
<dbReference type="PROSITE" id="PS50206">
    <property type="entry name" value="RHODANESE_3"/>
    <property type="match status" value="1"/>
</dbReference>
<protein>
    <recommendedName>
        <fullName evidence="1">Rhodanese domain-containing protein</fullName>
    </recommendedName>
</protein>
<evidence type="ECO:0000259" key="1">
    <source>
        <dbReference type="PROSITE" id="PS50206"/>
    </source>
</evidence>
<dbReference type="Pfam" id="PF00291">
    <property type="entry name" value="PALP"/>
    <property type="match status" value="1"/>
</dbReference>
<dbReference type="Pfam" id="PF00581">
    <property type="entry name" value="Rhodanese"/>
    <property type="match status" value="1"/>
</dbReference>
<dbReference type="SUPFAM" id="SSF53686">
    <property type="entry name" value="Tryptophan synthase beta subunit-like PLP-dependent enzymes"/>
    <property type="match status" value="1"/>
</dbReference>
<dbReference type="Proteomes" id="UP000663853">
    <property type="component" value="Unassembled WGS sequence"/>
</dbReference>
<dbReference type="InterPro" id="IPR036873">
    <property type="entry name" value="Rhodanese-like_dom_sf"/>
</dbReference>
<dbReference type="Gene3D" id="3.40.250.10">
    <property type="entry name" value="Rhodanese-like domain"/>
    <property type="match status" value="1"/>
</dbReference>
<reference evidence="2" key="1">
    <citation type="submission" date="2021-01" db="EMBL/GenBank/DDBJ databases">
        <authorList>
            <person name="Kaushik A."/>
        </authorList>
    </citation>
    <scope>NUCLEOTIDE SEQUENCE</scope>
    <source>
        <strain evidence="2">AG6-10EEA</strain>
    </source>
</reference>
<comment type="caution">
    <text evidence="2">The sequence shown here is derived from an EMBL/GenBank/DDBJ whole genome shotgun (WGS) entry which is preliminary data.</text>
</comment>
<gene>
    <name evidence="2" type="ORF">RDB_LOCUS92485</name>
</gene>
<feature type="domain" description="Rhodanese" evidence="1">
    <location>
        <begin position="445"/>
        <end position="554"/>
    </location>
</feature>
<dbReference type="InterPro" id="IPR050214">
    <property type="entry name" value="Cys_Synth/Cystath_Beta-Synth"/>
</dbReference>
<dbReference type="EMBL" id="CAJMXA010002548">
    <property type="protein sequence ID" value="CAE6483475.1"/>
    <property type="molecule type" value="Genomic_DNA"/>
</dbReference>
<dbReference type="Gene3D" id="3.40.50.1100">
    <property type="match status" value="2"/>
</dbReference>
<evidence type="ECO:0000313" key="3">
    <source>
        <dbReference type="Proteomes" id="UP000663853"/>
    </source>
</evidence>
<evidence type="ECO:0000313" key="2">
    <source>
        <dbReference type="EMBL" id="CAE6483475.1"/>
    </source>
</evidence>
<dbReference type="CDD" id="cd00158">
    <property type="entry name" value="RHOD"/>
    <property type="match status" value="1"/>
</dbReference>
<dbReference type="InterPro" id="IPR036052">
    <property type="entry name" value="TrpB-like_PALP_sf"/>
</dbReference>
<accession>A0A8H3CID9</accession>